<dbReference type="EMBL" id="JBHSCZ010000001">
    <property type="protein sequence ID" value="MFC4261781.1"/>
    <property type="molecule type" value="Genomic_DNA"/>
</dbReference>
<evidence type="ECO:0000256" key="6">
    <source>
        <dbReference type="ARBA" id="ARBA00023136"/>
    </source>
</evidence>
<organism evidence="9 10">
    <name type="scientific">Ferruginibacter yonginensis</name>
    <dbReference type="NCBI Taxonomy" id="1310416"/>
    <lineage>
        <taxon>Bacteria</taxon>
        <taxon>Pseudomonadati</taxon>
        <taxon>Bacteroidota</taxon>
        <taxon>Chitinophagia</taxon>
        <taxon>Chitinophagales</taxon>
        <taxon>Chitinophagaceae</taxon>
        <taxon>Ferruginibacter</taxon>
    </lineage>
</organism>
<sequence>MCKILKTVIVLSATMLFQQSYAQTLSLNDAINIALKNSLDVQLVKNDIEVATISNTYGFAGGLPLVTGNIADNEQVTSVNQKLNTGTTIQRNNAAANNLSANVTGSIILFNGGRIVATKQRLAALQTQSTTRLTSQVQNIMAAVLTSYYDVVRQQQYIKTIDLSIEASNQQLSIVKTRQSVGLANNADLFQAQIDLNALLQSKQAQALVVNQAKTGLLRLLTLNPDSAINIIDTILVDKMPIDLNTIKSNIPKSADVVAADDQIKINQLIVKETNAQRYPTIRANTGYNFTRNQAAAGQLLLNQNYGPTVGVSVAIPIFNGNIFKKQVQIANVNVRNATIQKEILLRDLDAAVSTQYQAYITATQQLEKEKENYQLSAQLLQLVLQRFQLKQATIVDVKNAQQSFEQTGYRLTNVSYAAKAAEIELKRISNQLSL</sequence>
<comment type="caution">
    <text evidence="9">The sequence shown here is derived from an EMBL/GenBank/DDBJ whole genome shotgun (WGS) entry which is preliminary data.</text>
</comment>
<comment type="subcellular location">
    <subcellularLocation>
        <location evidence="1">Cell outer membrane</location>
    </subcellularLocation>
</comment>
<evidence type="ECO:0000256" key="2">
    <source>
        <dbReference type="ARBA" id="ARBA00007613"/>
    </source>
</evidence>
<keyword evidence="8" id="KW-0732">Signal</keyword>
<keyword evidence="5" id="KW-0812">Transmembrane</keyword>
<evidence type="ECO:0000256" key="8">
    <source>
        <dbReference type="SAM" id="SignalP"/>
    </source>
</evidence>
<dbReference type="InterPro" id="IPR003423">
    <property type="entry name" value="OMP_efflux"/>
</dbReference>
<dbReference type="PANTHER" id="PTHR30026">
    <property type="entry name" value="OUTER MEMBRANE PROTEIN TOLC"/>
    <property type="match status" value="1"/>
</dbReference>
<evidence type="ECO:0000256" key="3">
    <source>
        <dbReference type="ARBA" id="ARBA00022448"/>
    </source>
</evidence>
<keyword evidence="7" id="KW-0998">Cell outer membrane</keyword>
<evidence type="ECO:0000256" key="5">
    <source>
        <dbReference type="ARBA" id="ARBA00022692"/>
    </source>
</evidence>
<proteinExistence type="inferred from homology"/>
<feature type="signal peptide" evidence="8">
    <location>
        <begin position="1"/>
        <end position="22"/>
    </location>
</feature>
<evidence type="ECO:0000313" key="10">
    <source>
        <dbReference type="Proteomes" id="UP001595907"/>
    </source>
</evidence>
<keyword evidence="4" id="KW-1134">Transmembrane beta strand</keyword>
<feature type="chain" id="PRO_5046438359" evidence="8">
    <location>
        <begin position="23"/>
        <end position="435"/>
    </location>
</feature>
<dbReference type="Gene3D" id="1.20.1600.10">
    <property type="entry name" value="Outer membrane efflux proteins (OEP)"/>
    <property type="match status" value="1"/>
</dbReference>
<dbReference type="Pfam" id="PF02321">
    <property type="entry name" value="OEP"/>
    <property type="match status" value="2"/>
</dbReference>
<gene>
    <name evidence="9" type="ORF">ACFOWM_02730</name>
</gene>
<evidence type="ECO:0000256" key="1">
    <source>
        <dbReference type="ARBA" id="ARBA00004442"/>
    </source>
</evidence>
<name>A0ABV8QNI6_9BACT</name>
<comment type="similarity">
    <text evidence="2">Belongs to the outer membrane factor (OMF) (TC 1.B.17) family.</text>
</comment>
<keyword evidence="10" id="KW-1185">Reference proteome</keyword>
<evidence type="ECO:0000256" key="4">
    <source>
        <dbReference type="ARBA" id="ARBA00022452"/>
    </source>
</evidence>
<dbReference type="InterPro" id="IPR051906">
    <property type="entry name" value="TolC-like"/>
</dbReference>
<dbReference type="SUPFAM" id="SSF56954">
    <property type="entry name" value="Outer membrane efflux proteins (OEP)"/>
    <property type="match status" value="1"/>
</dbReference>
<keyword evidence="3" id="KW-0813">Transport</keyword>
<dbReference type="Proteomes" id="UP001595907">
    <property type="component" value="Unassembled WGS sequence"/>
</dbReference>
<evidence type="ECO:0000313" key="9">
    <source>
        <dbReference type="EMBL" id="MFC4261781.1"/>
    </source>
</evidence>
<accession>A0ABV8QNI6</accession>
<keyword evidence="6" id="KW-0472">Membrane</keyword>
<evidence type="ECO:0000256" key="7">
    <source>
        <dbReference type="ARBA" id="ARBA00023237"/>
    </source>
</evidence>
<dbReference type="PANTHER" id="PTHR30026:SF20">
    <property type="entry name" value="OUTER MEMBRANE PROTEIN TOLC"/>
    <property type="match status" value="1"/>
</dbReference>
<protein>
    <submittedName>
        <fullName evidence="9">TolC family protein</fullName>
    </submittedName>
</protein>
<reference evidence="10" key="1">
    <citation type="journal article" date="2019" name="Int. J. Syst. Evol. Microbiol.">
        <title>The Global Catalogue of Microorganisms (GCM) 10K type strain sequencing project: providing services to taxonomists for standard genome sequencing and annotation.</title>
        <authorList>
            <consortium name="The Broad Institute Genomics Platform"/>
            <consortium name="The Broad Institute Genome Sequencing Center for Infectious Disease"/>
            <person name="Wu L."/>
            <person name="Ma J."/>
        </authorList>
    </citation>
    <scope>NUCLEOTIDE SEQUENCE [LARGE SCALE GENOMIC DNA]</scope>
    <source>
        <strain evidence="10">CECT 8289</strain>
    </source>
</reference>
<dbReference type="RefSeq" id="WP_379706761.1">
    <property type="nucleotide sequence ID" value="NZ_JBHSCZ010000001.1"/>
</dbReference>